<dbReference type="GO" id="GO:0009055">
    <property type="term" value="F:electron transfer activity"/>
    <property type="evidence" value="ECO:0007669"/>
    <property type="project" value="InterPro"/>
</dbReference>
<keyword evidence="9" id="KW-0575">Peroxidase</keyword>
<feature type="domain" description="Cytochrome c" evidence="8">
    <location>
        <begin position="137"/>
        <end position="178"/>
    </location>
</feature>
<dbReference type="GO" id="GO:0020037">
    <property type="term" value="F:heme binding"/>
    <property type="evidence" value="ECO:0007669"/>
    <property type="project" value="InterPro"/>
</dbReference>
<keyword evidence="3 7" id="KW-0479">Metal-binding</keyword>
<comment type="subcellular location">
    <subcellularLocation>
        <location evidence="1">Cell envelope</location>
    </subcellularLocation>
</comment>
<gene>
    <name evidence="9" type="ORF">AVDCRST_MAG86-931</name>
</gene>
<evidence type="ECO:0000256" key="3">
    <source>
        <dbReference type="ARBA" id="ARBA00022723"/>
    </source>
</evidence>
<dbReference type="InterPro" id="IPR036909">
    <property type="entry name" value="Cyt_c-like_dom_sf"/>
</dbReference>
<dbReference type="PANTHER" id="PTHR30600:SF10">
    <property type="entry name" value="BLL6722 PROTEIN"/>
    <property type="match status" value="1"/>
</dbReference>
<dbReference type="EMBL" id="CADCWP010000067">
    <property type="protein sequence ID" value="CAA9564621.1"/>
    <property type="molecule type" value="Genomic_DNA"/>
</dbReference>
<dbReference type="AlphaFoldDB" id="A0A6J4V031"/>
<name>A0A6J4V031_9DEIN</name>
<dbReference type="GO" id="GO:0030313">
    <property type="term" value="C:cell envelope"/>
    <property type="evidence" value="ECO:0007669"/>
    <property type="project" value="UniProtKB-SubCell"/>
</dbReference>
<evidence type="ECO:0000256" key="2">
    <source>
        <dbReference type="ARBA" id="ARBA00022617"/>
    </source>
</evidence>
<dbReference type="SUPFAM" id="SSF46626">
    <property type="entry name" value="Cytochrome c"/>
    <property type="match status" value="2"/>
</dbReference>
<proteinExistence type="predicted"/>
<dbReference type="EC" id="1.11.1.5" evidence="9"/>
<reference evidence="9" key="1">
    <citation type="submission" date="2020-02" db="EMBL/GenBank/DDBJ databases">
        <authorList>
            <person name="Meier V. D."/>
        </authorList>
    </citation>
    <scope>NUCLEOTIDE SEQUENCE</scope>
    <source>
        <strain evidence="9">AVDCRST_MAG86</strain>
    </source>
</reference>
<evidence type="ECO:0000259" key="8">
    <source>
        <dbReference type="PROSITE" id="PS51007"/>
    </source>
</evidence>
<dbReference type="Pfam" id="PF03150">
    <property type="entry name" value="CCP_MauG"/>
    <property type="match status" value="1"/>
</dbReference>
<dbReference type="InterPro" id="IPR004852">
    <property type="entry name" value="Di-haem_cyt_c_peroxidsae"/>
</dbReference>
<keyword evidence="6 7" id="KW-0408">Iron</keyword>
<evidence type="ECO:0000256" key="5">
    <source>
        <dbReference type="ARBA" id="ARBA00023002"/>
    </source>
</evidence>
<keyword evidence="5 9" id="KW-0560">Oxidoreductase</keyword>
<accession>A0A6J4V031</accession>
<evidence type="ECO:0000313" key="9">
    <source>
        <dbReference type="EMBL" id="CAA9564621.1"/>
    </source>
</evidence>
<evidence type="ECO:0000256" key="7">
    <source>
        <dbReference type="PROSITE-ProRule" id="PRU00433"/>
    </source>
</evidence>
<evidence type="ECO:0000256" key="4">
    <source>
        <dbReference type="ARBA" id="ARBA00022729"/>
    </source>
</evidence>
<evidence type="ECO:0000256" key="6">
    <source>
        <dbReference type="ARBA" id="ARBA00023004"/>
    </source>
</evidence>
<dbReference type="InterPro" id="IPR051395">
    <property type="entry name" value="Cytochrome_c_Peroxidase/MauG"/>
</dbReference>
<dbReference type="GO" id="GO:0046872">
    <property type="term" value="F:metal ion binding"/>
    <property type="evidence" value="ECO:0007669"/>
    <property type="project" value="UniProtKB-KW"/>
</dbReference>
<organism evidence="9">
    <name type="scientific">uncultured Truepera sp</name>
    <dbReference type="NCBI Taxonomy" id="543023"/>
    <lineage>
        <taxon>Bacteria</taxon>
        <taxon>Thermotogati</taxon>
        <taxon>Deinococcota</taxon>
        <taxon>Deinococci</taxon>
        <taxon>Trueperales</taxon>
        <taxon>Trueperaceae</taxon>
        <taxon>Truepera</taxon>
        <taxon>environmental samples</taxon>
    </lineage>
</organism>
<dbReference type="InterPro" id="IPR009056">
    <property type="entry name" value="Cyt_c-like_dom"/>
</dbReference>
<keyword evidence="2 7" id="KW-0349">Heme</keyword>
<sequence length="178" mass="19239">MRRSRGLGETARKSMTVVGAAYSPFLFRDGRKDSLWAQALGPLENPDEHGLDRAQIVWLVGQHYREPYEAVFGPLPDSRLTEAGLVDDGEAVTGVFVKVGKAIAAYERQLSPGPSRFDRYVEALLSDDEDGAAVLTPDELAGLELFVGEAGCTNCHNGPLFTNHDFHNTGVSALPGLP</sequence>
<dbReference type="PANTHER" id="PTHR30600">
    <property type="entry name" value="CYTOCHROME C PEROXIDASE-RELATED"/>
    <property type="match status" value="1"/>
</dbReference>
<dbReference type="Gene3D" id="1.10.760.10">
    <property type="entry name" value="Cytochrome c-like domain"/>
    <property type="match status" value="2"/>
</dbReference>
<evidence type="ECO:0000256" key="1">
    <source>
        <dbReference type="ARBA" id="ARBA00004196"/>
    </source>
</evidence>
<dbReference type="PROSITE" id="PS51007">
    <property type="entry name" value="CYTC"/>
    <property type="match status" value="1"/>
</dbReference>
<protein>
    <submittedName>
        <fullName evidence="9">Cytochrome c551 peroxidase</fullName>
        <ecNumber evidence="9">1.11.1.5</ecNumber>
    </submittedName>
</protein>
<dbReference type="GO" id="GO:0004130">
    <property type="term" value="F:cytochrome-c peroxidase activity"/>
    <property type="evidence" value="ECO:0007669"/>
    <property type="project" value="UniProtKB-EC"/>
</dbReference>
<keyword evidence="4" id="KW-0732">Signal</keyword>